<evidence type="ECO:0008006" key="3">
    <source>
        <dbReference type="Google" id="ProtNLM"/>
    </source>
</evidence>
<accession>A0A0F1ACR7</accession>
<evidence type="ECO:0000313" key="2">
    <source>
        <dbReference type="Proteomes" id="UP000033352"/>
    </source>
</evidence>
<comment type="caution">
    <text evidence="1">The sequence shown here is derived from an EMBL/GenBank/DDBJ whole genome shotgun (WGS) entry which is preliminary data.</text>
</comment>
<sequence length="93" mass="10688">MQDPIGLNGGWNLYQYAPNPLGWIDPLGLCKTELMLVEKILILQGRGTTMRFMLLSQLNQRMPLIVGMISLAPAPYKYPYKNWITRPRPNRIS</sequence>
<dbReference type="NCBIfam" id="TIGR03696">
    <property type="entry name" value="Rhs_assc_core"/>
    <property type="match status" value="1"/>
</dbReference>
<gene>
    <name evidence="1" type="ORF">SS37_22715</name>
</gene>
<dbReference type="EMBL" id="JZYX01000065">
    <property type="protein sequence ID" value="KJN18700.1"/>
    <property type="molecule type" value="Genomic_DNA"/>
</dbReference>
<protein>
    <recommendedName>
        <fullName evidence="3">Type IV secretion protein Rhs</fullName>
    </recommendedName>
</protein>
<dbReference type="AlphaFoldDB" id="A0A0F1ACR7"/>
<dbReference type="Gene3D" id="2.180.10.10">
    <property type="entry name" value="RHS repeat-associated core"/>
    <property type="match status" value="1"/>
</dbReference>
<name>A0A0F1ACR7_9ENTR</name>
<evidence type="ECO:0000313" key="1">
    <source>
        <dbReference type="EMBL" id="KJN18700.1"/>
    </source>
</evidence>
<organism evidence="1 2">
    <name type="scientific">Enterobacter sichuanensis</name>
    <dbReference type="NCBI Taxonomy" id="2071710"/>
    <lineage>
        <taxon>Bacteria</taxon>
        <taxon>Pseudomonadati</taxon>
        <taxon>Pseudomonadota</taxon>
        <taxon>Gammaproteobacteria</taxon>
        <taxon>Enterobacterales</taxon>
        <taxon>Enterobacteriaceae</taxon>
        <taxon>Enterobacter</taxon>
        <taxon>Enterobacter cloacae complex</taxon>
    </lineage>
</organism>
<reference evidence="1 2" key="1">
    <citation type="submission" date="2015-03" db="EMBL/GenBank/DDBJ databases">
        <authorList>
            <person name="McCorrison J."/>
            <person name="Sanka R."/>
            <person name="Adams M."/>
            <person name="Brinkac L."/>
            <person name="Nierman W."/>
            <person name="Sutton G."/>
            <person name="Nelson K."/>
            <person name="Kiedrowski L."/>
            <person name="Guerrero D."/>
            <person name="Bonomo R."/>
        </authorList>
    </citation>
    <scope>NUCLEOTIDE SEQUENCE [LARGE SCALE GENOMIC DNA]</scope>
    <source>
        <strain evidence="1 2">35699</strain>
    </source>
</reference>
<dbReference type="PATRIC" id="fig|1619248.3.peg.4386"/>
<dbReference type="InterPro" id="IPR022385">
    <property type="entry name" value="Rhs_assc_core"/>
</dbReference>
<proteinExistence type="predicted"/>
<dbReference type="Proteomes" id="UP000033352">
    <property type="component" value="Unassembled WGS sequence"/>
</dbReference>